<evidence type="ECO:0000256" key="1">
    <source>
        <dbReference type="ARBA" id="ARBA00006750"/>
    </source>
</evidence>
<accession>A0A9W8AXD0</accession>
<dbReference type="InterPro" id="IPR046342">
    <property type="entry name" value="CBS_dom_sf"/>
</dbReference>
<dbReference type="OrthoDB" id="286637at2759"/>
<dbReference type="EMBL" id="JANBQB010001520">
    <property type="protein sequence ID" value="KAJ1971068.1"/>
    <property type="molecule type" value="Genomic_DNA"/>
</dbReference>
<keyword evidence="2" id="KW-0677">Repeat</keyword>
<comment type="caution">
    <text evidence="6">The sequence shown here is derived from an EMBL/GenBank/DDBJ whole genome shotgun (WGS) entry which is preliminary data.</text>
</comment>
<evidence type="ECO:0000259" key="5">
    <source>
        <dbReference type="PROSITE" id="PS51371"/>
    </source>
</evidence>
<protein>
    <submittedName>
        <fullName evidence="6">AMP-activated serine/threonine-protein kinase regulatory subunit</fullName>
    </submittedName>
</protein>
<dbReference type="InterPro" id="IPR000644">
    <property type="entry name" value="CBS_dom"/>
</dbReference>
<evidence type="ECO:0000256" key="2">
    <source>
        <dbReference type="ARBA" id="ARBA00022737"/>
    </source>
</evidence>
<gene>
    <name evidence="6" type="primary">SNF4_2</name>
    <name evidence="6" type="ORF">H4R34_005859</name>
</gene>
<dbReference type="SMART" id="SM00116">
    <property type="entry name" value="CBS"/>
    <property type="match status" value="1"/>
</dbReference>
<proteinExistence type="inferred from homology"/>
<dbReference type="GO" id="GO:0019887">
    <property type="term" value="F:protein kinase regulator activity"/>
    <property type="evidence" value="ECO:0007669"/>
    <property type="project" value="TreeGrafter"/>
</dbReference>
<reference evidence="6" key="1">
    <citation type="submission" date="2022-07" db="EMBL/GenBank/DDBJ databases">
        <title>Phylogenomic reconstructions and comparative analyses of Kickxellomycotina fungi.</title>
        <authorList>
            <person name="Reynolds N.K."/>
            <person name="Stajich J.E."/>
            <person name="Barry K."/>
            <person name="Grigoriev I.V."/>
            <person name="Crous P."/>
            <person name="Smith M.E."/>
        </authorList>
    </citation>
    <scope>NUCLEOTIDE SEQUENCE</scope>
    <source>
        <strain evidence="6">RSA 567</strain>
    </source>
</reference>
<dbReference type="PANTHER" id="PTHR13780:SF35">
    <property type="entry name" value="LD22662P"/>
    <property type="match status" value="1"/>
</dbReference>
<comment type="similarity">
    <text evidence="1">Belongs to the 5'-AMP-activated protein kinase gamma subunit family.</text>
</comment>
<keyword evidence="7" id="KW-1185">Reference proteome</keyword>
<dbReference type="GO" id="GO:0019901">
    <property type="term" value="F:protein kinase binding"/>
    <property type="evidence" value="ECO:0007669"/>
    <property type="project" value="TreeGrafter"/>
</dbReference>
<dbReference type="Pfam" id="PF00571">
    <property type="entry name" value="CBS"/>
    <property type="match status" value="1"/>
</dbReference>
<evidence type="ECO:0000313" key="6">
    <source>
        <dbReference type="EMBL" id="KAJ1971068.1"/>
    </source>
</evidence>
<dbReference type="Proteomes" id="UP001151582">
    <property type="component" value="Unassembled WGS sequence"/>
</dbReference>
<evidence type="ECO:0000256" key="4">
    <source>
        <dbReference type="PROSITE-ProRule" id="PRU00703"/>
    </source>
</evidence>
<dbReference type="GO" id="GO:0016208">
    <property type="term" value="F:AMP binding"/>
    <property type="evidence" value="ECO:0007669"/>
    <property type="project" value="TreeGrafter"/>
</dbReference>
<evidence type="ECO:0000256" key="3">
    <source>
        <dbReference type="ARBA" id="ARBA00023122"/>
    </source>
</evidence>
<dbReference type="InterPro" id="IPR050511">
    <property type="entry name" value="AMPK_gamma/SDS23_families"/>
</dbReference>
<keyword evidence="3 4" id="KW-0129">CBS domain</keyword>
<dbReference type="AlphaFoldDB" id="A0A9W8AXD0"/>
<dbReference type="SUPFAM" id="SSF54631">
    <property type="entry name" value="CBS-domain pair"/>
    <property type="match status" value="1"/>
</dbReference>
<dbReference type="Gene3D" id="3.10.580.10">
    <property type="entry name" value="CBS-domain"/>
    <property type="match status" value="1"/>
</dbReference>
<dbReference type="PANTHER" id="PTHR13780">
    <property type="entry name" value="AMP-ACTIVATED PROTEIN KINASE, GAMMA REGULATORY SUBUNIT"/>
    <property type="match status" value="1"/>
</dbReference>
<feature type="domain" description="CBS" evidence="5">
    <location>
        <begin position="24"/>
        <end position="76"/>
    </location>
</feature>
<organism evidence="6 7">
    <name type="scientific">Dimargaris verticillata</name>
    <dbReference type="NCBI Taxonomy" id="2761393"/>
    <lineage>
        <taxon>Eukaryota</taxon>
        <taxon>Fungi</taxon>
        <taxon>Fungi incertae sedis</taxon>
        <taxon>Zoopagomycota</taxon>
        <taxon>Kickxellomycotina</taxon>
        <taxon>Dimargaritomycetes</taxon>
        <taxon>Dimargaritales</taxon>
        <taxon>Dimargaritaceae</taxon>
        <taxon>Dimargaris</taxon>
    </lineage>
</organism>
<dbReference type="PROSITE" id="PS51371">
    <property type="entry name" value="CBS"/>
    <property type="match status" value="1"/>
</dbReference>
<evidence type="ECO:0000313" key="7">
    <source>
        <dbReference type="Proteomes" id="UP001151582"/>
    </source>
</evidence>
<dbReference type="GO" id="GO:0005737">
    <property type="term" value="C:cytoplasm"/>
    <property type="evidence" value="ECO:0007669"/>
    <property type="project" value="TreeGrafter"/>
</dbReference>
<sequence>MAREEALGDLDMSVQEAIQRRSEDFPGVHTCRASDTLLSVMETLRKTNVHRLIVIDEHNRLVGLVSLSDILRAIVM</sequence>
<name>A0A9W8AXD0_9FUNG</name>
<dbReference type="GO" id="GO:0005634">
    <property type="term" value="C:nucleus"/>
    <property type="evidence" value="ECO:0007669"/>
    <property type="project" value="TreeGrafter"/>
</dbReference>
<dbReference type="GO" id="GO:0031588">
    <property type="term" value="C:nucleotide-activated protein kinase complex"/>
    <property type="evidence" value="ECO:0007669"/>
    <property type="project" value="TreeGrafter"/>
</dbReference>